<protein>
    <submittedName>
        <fullName evidence="1">Uncharacterized protein</fullName>
    </submittedName>
</protein>
<accession>A0A2I1GV98</accession>
<organism evidence="1 2">
    <name type="scientific">Rhizophagus irregularis</name>
    <dbReference type="NCBI Taxonomy" id="588596"/>
    <lineage>
        <taxon>Eukaryota</taxon>
        <taxon>Fungi</taxon>
        <taxon>Fungi incertae sedis</taxon>
        <taxon>Mucoromycota</taxon>
        <taxon>Glomeromycotina</taxon>
        <taxon>Glomeromycetes</taxon>
        <taxon>Glomerales</taxon>
        <taxon>Glomeraceae</taxon>
        <taxon>Rhizophagus</taxon>
    </lineage>
</organism>
<keyword evidence="2" id="KW-1185">Reference proteome</keyword>
<reference evidence="1 2" key="1">
    <citation type="submission" date="2015-10" db="EMBL/GenBank/DDBJ databases">
        <title>Genome analyses suggest a sexual origin of heterokaryosis in a supposedly ancient asexual fungus.</title>
        <authorList>
            <person name="Ropars J."/>
            <person name="Sedzielewska K."/>
            <person name="Noel J."/>
            <person name="Charron P."/>
            <person name="Farinelli L."/>
            <person name="Marton T."/>
            <person name="Kruger M."/>
            <person name="Pelin A."/>
            <person name="Brachmann A."/>
            <person name="Corradi N."/>
        </authorList>
    </citation>
    <scope>NUCLEOTIDE SEQUENCE [LARGE SCALE GENOMIC DNA]</scope>
    <source>
        <strain evidence="1 2">A4</strain>
    </source>
</reference>
<dbReference type="EMBL" id="LLXI01000891">
    <property type="protein sequence ID" value="PKY50569.1"/>
    <property type="molecule type" value="Genomic_DNA"/>
</dbReference>
<comment type="caution">
    <text evidence="1">The sequence shown here is derived from an EMBL/GenBank/DDBJ whole genome shotgun (WGS) entry which is preliminary data.</text>
</comment>
<dbReference type="AlphaFoldDB" id="A0A2I1GV98"/>
<evidence type="ECO:0000313" key="1">
    <source>
        <dbReference type="EMBL" id="PKY50569.1"/>
    </source>
</evidence>
<dbReference type="VEuPathDB" id="FungiDB:RhiirA1_421024"/>
<dbReference type="Proteomes" id="UP000234323">
    <property type="component" value="Unassembled WGS sequence"/>
</dbReference>
<gene>
    <name evidence="1" type="ORF">RhiirA4_406630</name>
</gene>
<proteinExistence type="predicted"/>
<name>A0A2I1GV98_9GLOM</name>
<feature type="non-terminal residue" evidence="1">
    <location>
        <position position="1"/>
    </location>
</feature>
<sequence length="84" mass="10109">TKSLILGDCDRLIKFILFGYEETAKNKIDYRHVPSNKLWPGKKFLKNDDLDFGKREDELKMPENNMELVIYYCRGKSNFMMQYY</sequence>
<evidence type="ECO:0000313" key="2">
    <source>
        <dbReference type="Proteomes" id="UP000234323"/>
    </source>
</evidence>